<evidence type="ECO:0000313" key="3">
    <source>
        <dbReference type="EMBL" id="MDG0794442.1"/>
    </source>
</evidence>
<feature type="chain" id="PRO_5040886429" evidence="2">
    <location>
        <begin position="25"/>
        <end position="470"/>
    </location>
</feature>
<sequence length="470" mass="52552">MRPLAATFALILLFATLTGCMQVARPVSEPKTLTVACCQPYTYDLQFRDFIEAGFPDWEVKFVPLQADNDYQTYDEKKIAEFMDREKPDLMILNSSDFSLLRKADKLQNLDELASRNKTKLTDNVTPGVLDFLRGEDGGPLYAIGPAFHADAMYFNKDIFDRLDIPYPTDGMTWEQTIALADRVMQDKRREKDEIGLHIPWLRGPFDLLRQIAGTEGLKYADAKTGTVTFDTPGWERLFKQLAAAYKRGTFVATWPEEREENGTTYYDQAAMESVDLFKKGNAAITIDNDNLLFNLKASAKPKFEYGVVTAPARSSDPGIGGEVQLYQLFAIPASSTHAEEAWQMLSFFMSERVGKAKAGLGSGIGGMDLSVQKGLSRLEARSGLQAVLRTASDQFGLQLILRRRARPRRLRRVVRRARERAHPRCRGRQVVGGRSLLGDPTPGGSAHEKGVCRPEGRRRRGVKVTIGIA</sequence>
<comment type="caution">
    <text evidence="3">The sequence shown here is derived from an EMBL/GenBank/DDBJ whole genome shotgun (WGS) entry which is preliminary data.</text>
</comment>
<dbReference type="Gene3D" id="3.40.190.10">
    <property type="entry name" value="Periplasmic binding protein-like II"/>
    <property type="match status" value="1"/>
</dbReference>
<keyword evidence="2" id="KW-0732">Signal</keyword>
<dbReference type="EMBL" id="JAPDHZ010000006">
    <property type="protein sequence ID" value="MDG0794442.1"/>
    <property type="molecule type" value="Genomic_DNA"/>
</dbReference>
<dbReference type="Pfam" id="PF01547">
    <property type="entry name" value="SBP_bac_1"/>
    <property type="match status" value="1"/>
</dbReference>
<feature type="compositionally biased region" description="Basic and acidic residues" evidence="1">
    <location>
        <begin position="447"/>
        <end position="456"/>
    </location>
</feature>
<dbReference type="PROSITE" id="PS51257">
    <property type="entry name" value="PROKAR_LIPOPROTEIN"/>
    <property type="match status" value="1"/>
</dbReference>
<dbReference type="AlphaFoldDB" id="A0A9X4KLK7"/>
<dbReference type="PANTHER" id="PTHR43649">
    <property type="entry name" value="ARABINOSE-BINDING PROTEIN-RELATED"/>
    <property type="match status" value="1"/>
</dbReference>
<name>A0A9X4KLK7_9BACL</name>
<accession>A0A9X4KLK7</accession>
<reference evidence="3 4" key="1">
    <citation type="submission" date="2022-10" db="EMBL/GenBank/DDBJ databases">
        <title>Comparative genomic analysis of Cohnella hashimotonis sp. nov., isolated from the International Space Station.</title>
        <authorList>
            <person name="Simpson A."/>
            <person name="Venkateswaran K."/>
        </authorList>
    </citation>
    <scope>NUCLEOTIDE SEQUENCE [LARGE SCALE GENOMIC DNA]</scope>
    <source>
        <strain evidence="3 4">DSM 18997</strain>
    </source>
</reference>
<evidence type="ECO:0000256" key="2">
    <source>
        <dbReference type="SAM" id="SignalP"/>
    </source>
</evidence>
<feature type="region of interest" description="Disordered" evidence="1">
    <location>
        <begin position="432"/>
        <end position="457"/>
    </location>
</feature>
<dbReference type="PANTHER" id="PTHR43649:SF12">
    <property type="entry name" value="DIACETYLCHITOBIOSE BINDING PROTEIN DASA"/>
    <property type="match status" value="1"/>
</dbReference>
<protein>
    <submittedName>
        <fullName evidence="3">Extracellular solute-binding protein</fullName>
    </submittedName>
</protein>
<proteinExistence type="predicted"/>
<organism evidence="3 4">
    <name type="scientific">Cohnella ginsengisoli</name>
    <dbReference type="NCBI Taxonomy" id="425004"/>
    <lineage>
        <taxon>Bacteria</taxon>
        <taxon>Bacillati</taxon>
        <taxon>Bacillota</taxon>
        <taxon>Bacilli</taxon>
        <taxon>Bacillales</taxon>
        <taxon>Paenibacillaceae</taxon>
        <taxon>Cohnella</taxon>
    </lineage>
</organism>
<dbReference type="Proteomes" id="UP001153387">
    <property type="component" value="Unassembled WGS sequence"/>
</dbReference>
<dbReference type="SUPFAM" id="SSF53850">
    <property type="entry name" value="Periplasmic binding protein-like II"/>
    <property type="match status" value="1"/>
</dbReference>
<gene>
    <name evidence="3" type="ORF">OMP38_29105</name>
</gene>
<evidence type="ECO:0000313" key="4">
    <source>
        <dbReference type="Proteomes" id="UP001153387"/>
    </source>
</evidence>
<feature type="signal peptide" evidence="2">
    <location>
        <begin position="1"/>
        <end position="24"/>
    </location>
</feature>
<keyword evidence="4" id="KW-1185">Reference proteome</keyword>
<dbReference type="InterPro" id="IPR050490">
    <property type="entry name" value="Bact_solute-bd_prot1"/>
</dbReference>
<dbReference type="RefSeq" id="WP_277568184.1">
    <property type="nucleotide sequence ID" value="NZ_JAPDHZ010000006.1"/>
</dbReference>
<evidence type="ECO:0000256" key="1">
    <source>
        <dbReference type="SAM" id="MobiDB-lite"/>
    </source>
</evidence>
<dbReference type="InterPro" id="IPR006059">
    <property type="entry name" value="SBP"/>
</dbReference>